<evidence type="ECO:0000313" key="4">
    <source>
        <dbReference type="Proteomes" id="UP001154312"/>
    </source>
</evidence>
<dbReference type="NCBIfam" id="TIGR03696">
    <property type="entry name" value="Rhs_assc_core"/>
    <property type="match status" value="1"/>
</dbReference>
<reference evidence="3" key="1">
    <citation type="submission" date="2022-02" db="EMBL/GenBank/DDBJ databases">
        <authorList>
            <person name="Leng L."/>
        </authorList>
    </citation>
    <scope>NUCLEOTIDE SEQUENCE</scope>
    <source>
        <strain evidence="3">JI</strain>
    </source>
</reference>
<dbReference type="Gene3D" id="2.180.10.10">
    <property type="entry name" value="RHS repeat-associated core"/>
    <property type="match status" value="1"/>
</dbReference>
<dbReference type="NCBIfam" id="TIGR01643">
    <property type="entry name" value="YD_repeat_2x"/>
    <property type="match status" value="5"/>
</dbReference>
<gene>
    <name evidence="3" type="ORF">L7E55_14770</name>
</gene>
<evidence type="ECO:0000259" key="2">
    <source>
        <dbReference type="Pfam" id="PF25023"/>
    </source>
</evidence>
<dbReference type="Pfam" id="PF25023">
    <property type="entry name" value="TEN_YD-shell"/>
    <property type="match status" value="2"/>
</dbReference>
<dbReference type="Pfam" id="PF05593">
    <property type="entry name" value="RHS_repeat"/>
    <property type="match status" value="1"/>
</dbReference>
<dbReference type="InterPro" id="IPR006530">
    <property type="entry name" value="YD"/>
</dbReference>
<evidence type="ECO:0000313" key="3">
    <source>
        <dbReference type="EMBL" id="MDF9409599.1"/>
    </source>
</evidence>
<dbReference type="InterPro" id="IPR050708">
    <property type="entry name" value="T6SS_VgrG/RHS"/>
</dbReference>
<dbReference type="InterPro" id="IPR031325">
    <property type="entry name" value="RHS_repeat"/>
</dbReference>
<feature type="domain" description="Teneurin-like YD-shell" evidence="2">
    <location>
        <begin position="975"/>
        <end position="1387"/>
    </location>
</feature>
<dbReference type="EMBL" id="JAKOAV010000035">
    <property type="protein sequence ID" value="MDF9409599.1"/>
    <property type="molecule type" value="Genomic_DNA"/>
</dbReference>
<dbReference type="InterPro" id="IPR022385">
    <property type="entry name" value="Rhs_assc_core"/>
</dbReference>
<name>A0A9X4H7J7_9FIRM</name>
<dbReference type="RefSeq" id="WP_277445090.1">
    <property type="nucleotide sequence ID" value="NZ_JAKOAV010000035.1"/>
</dbReference>
<sequence length="1731" mass="198000">MYTMAMQSSTDQSWYNTLVGPSATNGVNNEQYSAWSDTDEIVSPQTGDLTIKQTDIKLPGRNGLDLNISRIYQSNQALWGDRRLAGDGTGYNDYSTYYQNRYDLGLGWAFGFPSVQVEQQGWRKELYYHTGDGSIYHVNFSAGTYSNLENYYAKDAKFDNDTGFSNGQVTSQYSFTTADQTKRYFAADGRLLGVVDRFGNQITFKHTEKPVANYAPNNDFEYPEYLGVWSTEGRSYLQSPFYYDQTFGKDDNTSLKYQGSGEKSAFSSYIPVLPNTKYYLSGYMNNQFTRGWAQLAYRVYDWNYDLIQYGATSPSNQNIWEQLATQTIETNSDARYVQIEFCTFNLPNGTVSGTSWLDKVRFDRAWPLISEITDSIGRKVTFTYNDTLYQDDNTYSAGTITVNVADPSATNNYTLTYDKSRGETAYHWVSYDQYGYLVGWNEQRRYPILISYYNGELYNLYGYTTPLEYFDYHDSYKNDNSGSMYRSLLYCMELRGSETRYDYQMTTKWLGDYGFYETHRISNRFEKNYYDSDYYYIGYQGNYYHRSYSYSGNYNGTVYDNETGYPNNLFKNPNYYFTSTMQQDNGLTIKETYKGNETYKGQLKYKEEKYNNSSGDKEFTYCDEYDPNFLDNVTKIRIEQYNANNNVNILYQGYTYNDWGGMASETTLLTSEQWSDATVKSQHTTSYTYDPTYKFLTSKSYYLKPGLMLTESINYDTLGRIISTTDTKGETTDYQYGDTNHPGNFTRVNVRYSDGRNSATDYNYSGAYFAFPTTVTNYYTEEGVQKTSTTQKSYEFIWGNVASETDALGNVSSYSYDTQGRIKKITHPASTGQSGNYVVEDNFDYARYVEETFFGGQRLLRVRSYKTNNGSTFSDTYNYYDDHGKMLLSKYYDYESTYWIPTVYGYNDYGQLSSLRVIGNVTNYLSDEWGRLQKVTDPQGNYYNFDYDIINRTKTTTFVPVDTGVAENHYIETSDQWGRTISRKGFPDGPSGPTVVEEKYEYDSEGNLTRQTDANNNITLYGYDALNRLNKVTNALGETTDYDYDRLGDLTWIKQYQGTSTFSTVKQYSERGALVSKQPPAGQPTTCKYNANGLPKEVIDASGKSTTMQYYQDNKLAERRANHDRINYYYSPLGGVEKYQPVNDTTGNGEALTYDYYYGTGLVKHRTISGYVVGFIYDDFGNKRNDFYPSGFGTYYSYDNLNRLTSVYDLNTGKSFTYEYYGDGMVKAVNYPQLANGSIIRTEYTYDNINRLKTMKNLVGGQVVTQYSYGYDSNGNITSATENGQTTNYTYDALNRLTGVQRPDGTTISYQYDTRGNRISSSNNMSNTVIPRILSYNNWDQLATFTSSGTAYNYYYDPEGLRCKKVTLSGTTRYHYDNAGRVIAESNESGAFTAETIWGDKALARKVSGNYCYYLYNGHGDVTQVIDQNGNVVDSYTYDEWGNITSKQEQLPQPLKYAGEYYDDESGLYYLRARYYDPSVGRFISQDSVEGSITNPLSLNLYTYVRNTPVIYVDPSGCYLVGLREWITNHEGEVEWDAESRSAVTYLERDGRRYTYQYYIDDYIVEDDHIMVDDAQLLREYNLDGSVDVIGPTDEEILQFAQEMVFTGGLGTLERRGVGSLAGKAAGRALTTPARLVQEGQTAVIGKMSDLNAPGAIGSAEFKVADYLPDMGSPKANWAQNSGILRSIMKVGNPIKDVSPYPMKNAGFLGAERNLLESKGWFYNNGYWYAP</sequence>
<keyword evidence="1" id="KW-0677">Repeat</keyword>
<dbReference type="InterPro" id="IPR056823">
    <property type="entry name" value="TEN-like_YD-shell"/>
</dbReference>
<proteinExistence type="predicted"/>
<feature type="domain" description="Teneurin-like YD-shell" evidence="2">
    <location>
        <begin position="1408"/>
        <end position="1510"/>
    </location>
</feature>
<protein>
    <recommendedName>
        <fullName evidence="2">Teneurin-like YD-shell domain-containing protein</fullName>
    </recommendedName>
</protein>
<evidence type="ECO:0000256" key="1">
    <source>
        <dbReference type="ARBA" id="ARBA00022737"/>
    </source>
</evidence>
<organism evidence="3 4">
    <name type="scientific">Pelotomaculum isophthalicicum JI</name>
    <dbReference type="NCBI Taxonomy" id="947010"/>
    <lineage>
        <taxon>Bacteria</taxon>
        <taxon>Bacillati</taxon>
        <taxon>Bacillota</taxon>
        <taxon>Clostridia</taxon>
        <taxon>Eubacteriales</taxon>
        <taxon>Desulfotomaculaceae</taxon>
        <taxon>Pelotomaculum</taxon>
    </lineage>
</organism>
<accession>A0A9X4H7J7</accession>
<keyword evidence="4" id="KW-1185">Reference proteome</keyword>
<dbReference type="Proteomes" id="UP001154312">
    <property type="component" value="Unassembled WGS sequence"/>
</dbReference>
<dbReference type="PANTHER" id="PTHR32305">
    <property type="match status" value="1"/>
</dbReference>
<dbReference type="PANTHER" id="PTHR32305:SF15">
    <property type="entry name" value="PROTEIN RHSA-RELATED"/>
    <property type="match status" value="1"/>
</dbReference>
<comment type="caution">
    <text evidence="3">The sequence shown here is derived from an EMBL/GenBank/DDBJ whole genome shotgun (WGS) entry which is preliminary data.</text>
</comment>